<dbReference type="Proteomes" id="UP001316803">
    <property type="component" value="Unassembled WGS sequence"/>
</dbReference>
<feature type="region of interest" description="Disordered" evidence="1">
    <location>
        <begin position="194"/>
        <end position="219"/>
    </location>
</feature>
<dbReference type="PANTHER" id="PTHR48172">
    <property type="match status" value="1"/>
</dbReference>
<keyword evidence="3" id="KW-1185">Reference proteome</keyword>
<sequence>MKQPKTKATIGVLSTLIAYISVNSWLKTHKPDLFISSEYDRENTEWVATSKSWTDRKACRWLGICGGSHMHFSRHRIRPRPDYITTQNEATSESDWDWQSAWTESKDRPEDWTTDDRVLREIPEYIQEYAPLVHLFSGEQYWPCDLAEHLYHINPELNYTAIQSESEHPTLKNLDKYNEYQRARWVFLTSKDDPEEHPDWLGGQKNIPNTPSNPDDDFADNEGWVHHPGRTYMQGLKDALGDMKDWFGAGYSFKDDADLRESSTAAKAHAKALKDAQRDYHRELKRSEDSEPHRLRGGRSDAPAVLVAVNKGHGIVDAFWFFFYSFNLGNSVFNVRFGNHVGDWEHTAIRFHHGVPKAVFFSEHNFGSAYSYEAVEKIGKRPVVYSAVGTHAMYATPGGHPYVLPWGILHDQTDRGPLWDPALNSHAFTYDFKSDTIRASNITPHAPTEWFHFAGHWGDKYYPLGDKRQYRFAGQYHYVNGPLGPKFKNLGRKKICGGPDRQPCIIKHWLGGEAKTGRLQHQGEEADMYTAEAEQLGIQR</sequence>
<evidence type="ECO:0000313" key="3">
    <source>
        <dbReference type="Proteomes" id="UP001316803"/>
    </source>
</evidence>
<protein>
    <submittedName>
        <fullName evidence="2">Vacuolar protein sorting-associated protein 62</fullName>
    </submittedName>
</protein>
<comment type="caution">
    <text evidence="2">The sequence shown here is derived from an EMBL/GenBank/DDBJ whole genome shotgun (WGS) entry which is preliminary data.</text>
</comment>
<accession>A0AAN8EA46</accession>
<proteinExistence type="predicted"/>
<evidence type="ECO:0000256" key="1">
    <source>
        <dbReference type="SAM" id="MobiDB-lite"/>
    </source>
</evidence>
<gene>
    <name evidence="2" type="primary">VPS62</name>
    <name evidence="2" type="ORF">OHC33_008758</name>
</gene>
<dbReference type="Pfam" id="PF06101">
    <property type="entry name" value="Vps62"/>
    <property type="match status" value="1"/>
</dbReference>
<evidence type="ECO:0000313" key="2">
    <source>
        <dbReference type="EMBL" id="KAK5950289.1"/>
    </source>
</evidence>
<dbReference type="EMBL" id="JAKLMC020000028">
    <property type="protein sequence ID" value="KAK5950289.1"/>
    <property type="molecule type" value="Genomic_DNA"/>
</dbReference>
<name>A0AAN8EA46_9EURO</name>
<reference evidence="2 3" key="1">
    <citation type="submission" date="2022-12" db="EMBL/GenBank/DDBJ databases">
        <title>Genomic features and morphological characterization of a novel Knufia sp. strain isolated from spacecraft assembly facility.</title>
        <authorList>
            <person name="Teixeira M."/>
            <person name="Chander A.M."/>
            <person name="Stajich J.E."/>
            <person name="Venkateswaran K."/>
        </authorList>
    </citation>
    <scope>NUCLEOTIDE SEQUENCE [LARGE SCALE GENOMIC DNA]</scope>
    <source>
        <strain evidence="2 3">FJI-L2-BK-P2</strain>
    </source>
</reference>
<dbReference type="InterPro" id="IPR009291">
    <property type="entry name" value="Vps62"/>
</dbReference>
<organism evidence="2 3">
    <name type="scientific">Knufia fluminis</name>
    <dbReference type="NCBI Taxonomy" id="191047"/>
    <lineage>
        <taxon>Eukaryota</taxon>
        <taxon>Fungi</taxon>
        <taxon>Dikarya</taxon>
        <taxon>Ascomycota</taxon>
        <taxon>Pezizomycotina</taxon>
        <taxon>Eurotiomycetes</taxon>
        <taxon>Chaetothyriomycetidae</taxon>
        <taxon>Chaetothyriales</taxon>
        <taxon>Trichomeriaceae</taxon>
        <taxon>Knufia</taxon>
    </lineage>
</organism>
<dbReference type="AlphaFoldDB" id="A0AAN8EA46"/>
<dbReference type="PANTHER" id="PTHR48172:SF2">
    <property type="entry name" value="VACUOLAR PROTEIN SORTING PROTEIN 62"/>
    <property type="match status" value="1"/>
</dbReference>